<dbReference type="AlphaFoldDB" id="A0A915TYQ2"/>
<evidence type="ECO:0000313" key="2">
    <source>
        <dbReference type="Proteomes" id="UP001063350"/>
    </source>
</evidence>
<dbReference type="KEGG" id="ddu:GF1_07990"/>
<proteinExistence type="predicted"/>
<dbReference type="InterPro" id="IPR003749">
    <property type="entry name" value="ThiS/MoaD-like"/>
</dbReference>
<dbReference type="CDD" id="cd17040">
    <property type="entry name" value="Ubl_MoaD_like"/>
    <property type="match status" value="1"/>
</dbReference>
<dbReference type="Proteomes" id="UP001063350">
    <property type="component" value="Chromosome"/>
</dbReference>
<protein>
    <submittedName>
        <fullName evidence="1">Molybdopterin synthase sulfur carrier subunit</fullName>
    </submittedName>
</protein>
<dbReference type="EMBL" id="AP024233">
    <property type="protein sequence ID" value="BCO08423.1"/>
    <property type="molecule type" value="Genomic_DNA"/>
</dbReference>
<dbReference type="RefSeq" id="WP_267928323.1">
    <property type="nucleotide sequence ID" value="NZ_AP024233.1"/>
</dbReference>
<dbReference type="InterPro" id="IPR016155">
    <property type="entry name" value="Mopterin_synth/thiamin_S_b"/>
</dbReference>
<reference evidence="1" key="1">
    <citation type="submission" date="2020-12" db="EMBL/GenBank/DDBJ databases">
        <title>Desulfobium dissulfuricans gen. nov., sp. nov., a novel mesophilic, sulfate-reducing bacterium isolated from a deep-sea hydrothermal vent.</title>
        <authorList>
            <person name="Hashimoto Y."/>
            <person name="Tame A."/>
            <person name="Sawayama S."/>
            <person name="Miyazaki J."/>
            <person name="Takai K."/>
            <person name="Nakagawa S."/>
        </authorList>
    </citation>
    <scope>NUCLEOTIDE SEQUENCE</scope>
    <source>
        <strain evidence="1">GF1</strain>
    </source>
</reference>
<keyword evidence="2" id="KW-1185">Reference proteome</keyword>
<gene>
    <name evidence="1" type="primary">moaD</name>
    <name evidence="1" type="ORF">GF1_07990</name>
</gene>
<evidence type="ECO:0000313" key="1">
    <source>
        <dbReference type="EMBL" id="BCO08423.1"/>
    </source>
</evidence>
<sequence length="75" mass="8023">MVDIKVKLFAYFREGRFKEAAFRYDEGTTPGAIVTALGIDPDDVGVIMVNNRQAGMDTVLADGDTVAIFPKIGGG</sequence>
<dbReference type="Gene3D" id="3.10.20.30">
    <property type="match status" value="1"/>
</dbReference>
<name>A0A915TYQ2_9BACT</name>
<accession>A0A915TYQ2</accession>
<dbReference type="SUPFAM" id="SSF54285">
    <property type="entry name" value="MoaD/ThiS"/>
    <property type="match status" value="1"/>
</dbReference>
<dbReference type="InterPro" id="IPR012675">
    <property type="entry name" value="Beta-grasp_dom_sf"/>
</dbReference>
<organism evidence="1 2">
    <name type="scientific">Desulfolithobacter dissulfuricans</name>
    <dbReference type="NCBI Taxonomy" id="2795293"/>
    <lineage>
        <taxon>Bacteria</taxon>
        <taxon>Pseudomonadati</taxon>
        <taxon>Thermodesulfobacteriota</taxon>
        <taxon>Desulfobulbia</taxon>
        <taxon>Desulfobulbales</taxon>
        <taxon>Desulfobulbaceae</taxon>
        <taxon>Desulfolithobacter</taxon>
    </lineage>
</organism>
<dbReference type="Pfam" id="PF02597">
    <property type="entry name" value="ThiS"/>
    <property type="match status" value="1"/>
</dbReference>